<dbReference type="InterPro" id="IPR036291">
    <property type="entry name" value="NAD(P)-bd_dom_sf"/>
</dbReference>
<keyword evidence="2" id="KW-0560">Oxidoreductase</keyword>
<evidence type="ECO:0000256" key="2">
    <source>
        <dbReference type="ARBA" id="ARBA00023002"/>
    </source>
</evidence>
<evidence type="ECO:0000256" key="3">
    <source>
        <dbReference type="RuleBase" id="RU000363"/>
    </source>
</evidence>
<keyword evidence="5" id="KW-1185">Reference proteome</keyword>
<gene>
    <name evidence="4" type="ORF">LEP48_12170</name>
</gene>
<evidence type="ECO:0000313" key="4">
    <source>
        <dbReference type="EMBL" id="MCA5894098.1"/>
    </source>
</evidence>
<reference evidence="4 5" key="1">
    <citation type="submission" date="2021-09" db="EMBL/GenBank/DDBJ databases">
        <title>Isoptericola luteus sp. nov., a novel bacterium isolated from Harbin, the capital city of Heilongjiang province.</title>
        <authorList>
            <person name="Li J."/>
        </authorList>
    </citation>
    <scope>NUCLEOTIDE SEQUENCE [LARGE SCALE GENOMIC DNA]</scope>
    <source>
        <strain evidence="4 5">NEAU-Y5</strain>
    </source>
</reference>
<evidence type="ECO:0000256" key="1">
    <source>
        <dbReference type="ARBA" id="ARBA00006484"/>
    </source>
</evidence>
<comment type="caution">
    <text evidence="4">The sequence shown here is derived from an EMBL/GenBank/DDBJ whole genome shotgun (WGS) entry which is preliminary data.</text>
</comment>
<dbReference type="PANTHER" id="PTHR44169:SF6">
    <property type="entry name" value="NADPH-DEPENDENT 1-ACYLDIHYDROXYACETONE PHOSPHATE REDUCTASE"/>
    <property type="match status" value="1"/>
</dbReference>
<dbReference type="Proteomes" id="UP001319870">
    <property type="component" value="Unassembled WGS sequence"/>
</dbReference>
<dbReference type="InterPro" id="IPR002347">
    <property type="entry name" value="SDR_fam"/>
</dbReference>
<accession>A0ABS7ZGG0</accession>
<dbReference type="PRINTS" id="PR00081">
    <property type="entry name" value="GDHRDH"/>
</dbReference>
<evidence type="ECO:0000313" key="5">
    <source>
        <dbReference type="Proteomes" id="UP001319870"/>
    </source>
</evidence>
<proteinExistence type="inferred from homology"/>
<dbReference type="Pfam" id="PF00106">
    <property type="entry name" value="adh_short"/>
    <property type="match status" value="1"/>
</dbReference>
<sequence>MNVTDQIALVTGANRGIGHQFVLELLERGAAKVYATARRPESLDFDDPRVVPLRLDLLDHDSVVAAAAAAPDVTLLVNNAGIATGAALVTGDLAEVRREMDTHFWGTLDVIRELAPVLAANGGGAIVNVLSALSWFVAPGTGSYAVAKAAEWNMTNGVRLELEAQGTHVQGVLLGAADTDISAGYDGPKIDPRDVPRRSLDGLSRGSIEVVVDDWTAMVKASLAGEPAEFYAKITGLLAGTRAA</sequence>
<name>A0ABS7ZGG0_9MICO</name>
<dbReference type="RefSeq" id="WP_225565867.1">
    <property type="nucleotide sequence ID" value="NZ_JAIXCQ010000008.1"/>
</dbReference>
<dbReference type="EMBL" id="JAIXCQ010000008">
    <property type="protein sequence ID" value="MCA5894098.1"/>
    <property type="molecule type" value="Genomic_DNA"/>
</dbReference>
<dbReference type="NCBIfam" id="NF006119">
    <property type="entry name" value="PRK08264.1-5"/>
    <property type="match status" value="1"/>
</dbReference>
<dbReference type="Gene3D" id="3.40.50.720">
    <property type="entry name" value="NAD(P)-binding Rossmann-like Domain"/>
    <property type="match status" value="1"/>
</dbReference>
<protein>
    <submittedName>
        <fullName evidence="4">SDR family oxidoreductase</fullName>
    </submittedName>
</protein>
<dbReference type="PRINTS" id="PR00080">
    <property type="entry name" value="SDRFAMILY"/>
</dbReference>
<organism evidence="4 5">
    <name type="scientific">Isoptericola luteus</name>
    <dbReference type="NCBI Taxonomy" id="2879484"/>
    <lineage>
        <taxon>Bacteria</taxon>
        <taxon>Bacillati</taxon>
        <taxon>Actinomycetota</taxon>
        <taxon>Actinomycetes</taxon>
        <taxon>Micrococcales</taxon>
        <taxon>Promicromonosporaceae</taxon>
        <taxon>Isoptericola</taxon>
    </lineage>
</organism>
<dbReference type="PANTHER" id="PTHR44169">
    <property type="entry name" value="NADPH-DEPENDENT 1-ACYLDIHYDROXYACETONE PHOSPHATE REDUCTASE"/>
    <property type="match status" value="1"/>
</dbReference>
<dbReference type="SUPFAM" id="SSF51735">
    <property type="entry name" value="NAD(P)-binding Rossmann-fold domains"/>
    <property type="match status" value="1"/>
</dbReference>
<comment type="similarity">
    <text evidence="1 3">Belongs to the short-chain dehydrogenases/reductases (SDR) family.</text>
</comment>